<feature type="region of interest" description="Disordered" evidence="1">
    <location>
        <begin position="84"/>
        <end position="128"/>
    </location>
</feature>
<dbReference type="PROSITE" id="PS50179">
    <property type="entry name" value="VHS"/>
    <property type="match status" value="1"/>
</dbReference>
<feature type="compositionally biased region" description="Basic and acidic residues" evidence="1">
    <location>
        <begin position="825"/>
        <end position="839"/>
    </location>
</feature>
<evidence type="ECO:0000313" key="3">
    <source>
        <dbReference type="EMBL" id="KAL0061889.1"/>
    </source>
</evidence>
<comment type="caution">
    <text evidence="3">The sequence shown here is derived from an EMBL/GenBank/DDBJ whole genome shotgun (WGS) entry which is preliminary data.</text>
</comment>
<name>A0ABR2ZLP9_9AGAR</name>
<dbReference type="InterPro" id="IPR045007">
    <property type="entry name" value="LSB5"/>
</dbReference>
<feature type="region of interest" description="Disordered" evidence="1">
    <location>
        <begin position="537"/>
        <end position="750"/>
    </location>
</feature>
<keyword evidence="4" id="KW-1185">Reference proteome</keyword>
<feature type="compositionally biased region" description="Polar residues" evidence="1">
    <location>
        <begin position="103"/>
        <end position="127"/>
    </location>
</feature>
<dbReference type="PANTHER" id="PTHR47789">
    <property type="entry name" value="LAS SEVENTEEN-BINDING PROTEIN 5"/>
    <property type="match status" value="1"/>
</dbReference>
<feature type="region of interest" description="Disordered" evidence="1">
    <location>
        <begin position="47"/>
        <end position="67"/>
    </location>
</feature>
<feature type="compositionally biased region" description="Basic and acidic residues" evidence="1">
    <location>
        <begin position="666"/>
        <end position="731"/>
    </location>
</feature>
<feature type="compositionally biased region" description="Low complexity" evidence="1">
    <location>
        <begin position="237"/>
        <end position="249"/>
    </location>
</feature>
<dbReference type="Proteomes" id="UP001437256">
    <property type="component" value="Unassembled WGS sequence"/>
</dbReference>
<dbReference type="Gene3D" id="1.25.40.90">
    <property type="match status" value="1"/>
</dbReference>
<feature type="compositionally biased region" description="Low complexity" evidence="1">
    <location>
        <begin position="937"/>
        <end position="952"/>
    </location>
</feature>
<dbReference type="InterPro" id="IPR008942">
    <property type="entry name" value="ENTH_VHS"/>
</dbReference>
<dbReference type="Pfam" id="PF00790">
    <property type="entry name" value="VHS"/>
    <property type="match status" value="1"/>
</dbReference>
<feature type="domain" description="VHS" evidence="2">
    <location>
        <begin position="398"/>
        <end position="489"/>
    </location>
</feature>
<feature type="region of interest" description="Disordered" evidence="1">
    <location>
        <begin position="934"/>
        <end position="1018"/>
    </location>
</feature>
<dbReference type="SUPFAM" id="SSF48464">
    <property type="entry name" value="ENTH/VHS domain"/>
    <property type="match status" value="1"/>
</dbReference>
<feature type="compositionally biased region" description="Polar residues" evidence="1">
    <location>
        <begin position="205"/>
        <end position="222"/>
    </location>
</feature>
<feature type="compositionally biased region" description="Basic and acidic residues" evidence="1">
    <location>
        <begin position="357"/>
        <end position="368"/>
    </location>
</feature>
<accession>A0ABR2ZLP9</accession>
<sequence length="1043" mass="115453">MHQRATSFIDIIAPSQATLPFSGDPVPHSSSSSLIPALVTFPEVETRADDDSSLSSNSGVNGKGVSLHSDHLKDIHEIHAQIQTNDSLSTPLETDIEPPEVVSSPTQQGLSSRVKSTVPSPEDSNISMKDELHPAVGTIETLPHSLRVVNKDLWNSSLDLDRAQEQQDQDQQQAGREDLNNTSYDLVEPFSNPHPPIASALAPLRSSSDGSLSAGTARSPSPHQEMPGSDASKRKNLNLNHHNNSSNHLISTPPAMGISKALPDLPHAYQHLTSTRHPHQTHHHQHTESSDTTATMEMIAPSRPGSGMEQHPSMSSLAPSTMVLHDIENSNVRKEIKETGKGRRISGWLSRWTTGGGDKDRDHDHGPREQSQSWQLVHPEEQGGELTKLIGFLTATSSKDWALVLDVCERASASDSNAKEAIRALRREFKYGAPQAQLSAARLWAIMLRNSTDTLIGQSTSRKFLETLEELLVSPRTNPVVKERVLDILAAAAVLDIFFEQLSLPFVAIFVLSPGCTRQNAKFGAVEKDTGFRGLWKKVKPHDKPDEGMPFDTDDAMFNPPTGGDRRSYSESLPHQQPQLHPDHHHHHPGRQEQNPNQPHNSLDGDLPVEANGDATEKDKENSKEGKQQEHDPERSGSQVRRDSNHDHEPREKDRDNKDQSQPAGLDHDEKTCSSRKDKNRDPRDSNRERDLEPRERDKDKDRSHREHRDRDRGKDKDRERSSRKDKDRESRKRKKHRSSRERERDAQKIIPPEEDIRRLFCECIIGKGNASLLSQALVHTTLEDFLSDNTEGQSNGIIREFRVKCITSQELIAAQIPWASAGSERSRRELNAKREAEGKPIAGEENGETTEEKLLADLLGANEELLAALGKYEDLESVAGEKKAEEDSKKGIEGRRARVSFFLLSIGRMNLTNIFFALLKQDEIEGQLHQEEPYLSPSHTPPMSTRSPSPSLHTSGARAPPRSPPLLPTPAPPRISSPGGRPNPRPLPVIFGGGLTSGHQTLHNHPAPPHAPRETTSLALRGSIPAGSFDSSADYDYVGNGA</sequence>
<organism evidence="3 4">
    <name type="scientific">Marasmius tenuissimus</name>
    <dbReference type="NCBI Taxonomy" id="585030"/>
    <lineage>
        <taxon>Eukaryota</taxon>
        <taxon>Fungi</taxon>
        <taxon>Dikarya</taxon>
        <taxon>Basidiomycota</taxon>
        <taxon>Agaricomycotina</taxon>
        <taxon>Agaricomycetes</taxon>
        <taxon>Agaricomycetidae</taxon>
        <taxon>Agaricales</taxon>
        <taxon>Marasmiineae</taxon>
        <taxon>Marasmiaceae</taxon>
        <taxon>Marasmius</taxon>
    </lineage>
</organism>
<gene>
    <name evidence="3" type="ORF">AAF712_011265</name>
</gene>
<dbReference type="InterPro" id="IPR002014">
    <property type="entry name" value="VHS_dom"/>
</dbReference>
<feature type="compositionally biased region" description="Polar residues" evidence="1">
    <location>
        <begin position="592"/>
        <end position="601"/>
    </location>
</feature>
<evidence type="ECO:0000313" key="4">
    <source>
        <dbReference type="Proteomes" id="UP001437256"/>
    </source>
</evidence>
<feature type="region of interest" description="Disordered" evidence="1">
    <location>
        <begin position="348"/>
        <end position="374"/>
    </location>
</feature>
<proteinExistence type="predicted"/>
<dbReference type="EMBL" id="JBBXMP010000120">
    <property type="protein sequence ID" value="KAL0061889.1"/>
    <property type="molecule type" value="Genomic_DNA"/>
</dbReference>
<protein>
    <recommendedName>
        <fullName evidence="2">VHS domain-containing protein</fullName>
    </recommendedName>
</protein>
<feature type="compositionally biased region" description="Basic and acidic residues" evidence="1">
    <location>
        <begin position="615"/>
        <end position="659"/>
    </location>
</feature>
<feature type="region of interest" description="Disordered" evidence="1">
    <location>
        <begin position="183"/>
        <end position="261"/>
    </location>
</feature>
<evidence type="ECO:0000256" key="1">
    <source>
        <dbReference type="SAM" id="MobiDB-lite"/>
    </source>
</evidence>
<evidence type="ECO:0000259" key="2">
    <source>
        <dbReference type="PROSITE" id="PS50179"/>
    </source>
</evidence>
<dbReference type="CDD" id="cd16980">
    <property type="entry name" value="VHS_Lsb5"/>
    <property type="match status" value="1"/>
</dbReference>
<feature type="region of interest" description="Disordered" evidence="1">
    <location>
        <begin position="825"/>
        <end position="850"/>
    </location>
</feature>
<feature type="compositionally biased region" description="Pro residues" evidence="1">
    <location>
        <begin position="962"/>
        <end position="988"/>
    </location>
</feature>
<feature type="compositionally biased region" description="Low complexity" evidence="1">
    <location>
        <begin position="53"/>
        <end position="67"/>
    </location>
</feature>
<dbReference type="PANTHER" id="PTHR47789:SF2">
    <property type="entry name" value="VHS DOMAIN-CONTAINING PROTEIN"/>
    <property type="match status" value="1"/>
</dbReference>
<reference evidence="3 4" key="1">
    <citation type="submission" date="2024-05" db="EMBL/GenBank/DDBJ databases">
        <title>A draft genome resource for the thread blight pathogen Marasmius tenuissimus strain MS-2.</title>
        <authorList>
            <person name="Yulfo-Soto G.E."/>
            <person name="Baruah I.K."/>
            <person name="Amoako-Attah I."/>
            <person name="Bukari Y."/>
            <person name="Meinhardt L.W."/>
            <person name="Bailey B.A."/>
            <person name="Cohen S.P."/>
        </authorList>
    </citation>
    <scope>NUCLEOTIDE SEQUENCE [LARGE SCALE GENOMIC DNA]</scope>
    <source>
        <strain evidence="3 4">MS-2</strain>
    </source>
</reference>
<feature type="region of interest" description="Disordered" evidence="1">
    <location>
        <begin position="1024"/>
        <end position="1043"/>
    </location>
</feature>